<reference evidence="1" key="1">
    <citation type="submission" date="2013-12" db="EMBL/GenBank/DDBJ databases">
        <authorList>
            <person name="Aslett M."/>
        </authorList>
    </citation>
    <scope>NUCLEOTIDE SEQUENCE [LARGE SCALE GENOMIC DNA]</scope>
    <source>
        <strain evidence="1">Lindley</strain>
    </source>
</reference>
<dbReference type="AlphaFoldDB" id="A0A183CQQ9"/>
<sequence>MKLWRRNWASVLQHSTIGKGNLAKLDETPTSLIRLAASNNMHRLRKLCDALAQGGAHLLVP</sequence>
<protein>
    <submittedName>
        <fullName evidence="2">ANK_REP_REGION domain-containing protein</fullName>
    </submittedName>
</protein>
<dbReference type="Proteomes" id="UP000050741">
    <property type="component" value="Unassembled WGS sequence"/>
</dbReference>
<evidence type="ECO:0000313" key="2">
    <source>
        <dbReference type="WBParaSite" id="GPLIN_001521700"/>
    </source>
</evidence>
<accession>A0A183CQQ9</accession>
<name>A0A183CQQ9_GLOPA</name>
<keyword evidence="1" id="KW-1185">Reference proteome</keyword>
<dbReference type="WBParaSite" id="GPLIN_001521700">
    <property type="protein sequence ID" value="GPLIN_001521700"/>
    <property type="gene ID" value="GPLIN_001521700"/>
</dbReference>
<organism evidence="1 2">
    <name type="scientific">Globodera pallida</name>
    <name type="common">Potato cyst nematode worm</name>
    <name type="synonym">Heterodera pallida</name>
    <dbReference type="NCBI Taxonomy" id="36090"/>
    <lineage>
        <taxon>Eukaryota</taxon>
        <taxon>Metazoa</taxon>
        <taxon>Ecdysozoa</taxon>
        <taxon>Nematoda</taxon>
        <taxon>Chromadorea</taxon>
        <taxon>Rhabditida</taxon>
        <taxon>Tylenchina</taxon>
        <taxon>Tylenchomorpha</taxon>
        <taxon>Tylenchoidea</taxon>
        <taxon>Heteroderidae</taxon>
        <taxon>Heteroderinae</taxon>
        <taxon>Globodera</taxon>
    </lineage>
</organism>
<reference evidence="1" key="2">
    <citation type="submission" date="2014-05" db="EMBL/GenBank/DDBJ databases">
        <title>The genome and life-stage specific transcriptomes of Globodera pallida elucidate key aspects of plant parasitism by a cyst nematode.</title>
        <authorList>
            <person name="Cotton J.A."/>
            <person name="Lilley C.J."/>
            <person name="Jones L.M."/>
            <person name="Kikuchi T."/>
            <person name="Reid A.J."/>
            <person name="Thorpe P."/>
            <person name="Tsai I.J."/>
            <person name="Beasley H."/>
            <person name="Blok V."/>
            <person name="Cock P.J.A."/>
            <person name="Van den Akker S.E."/>
            <person name="Holroyd N."/>
            <person name="Hunt M."/>
            <person name="Mantelin S."/>
            <person name="Naghra H."/>
            <person name="Pain A."/>
            <person name="Palomares-Rius J.E."/>
            <person name="Zarowiecki M."/>
            <person name="Berriman M."/>
            <person name="Jones J.T."/>
            <person name="Urwin P.E."/>
        </authorList>
    </citation>
    <scope>NUCLEOTIDE SEQUENCE [LARGE SCALE GENOMIC DNA]</scope>
    <source>
        <strain evidence="1">Lindley</strain>
    </source>
</reference>
<reference evidence="2" key="3">
    <citation type="submission" date="2016-06" db="UniProtKB">
        <authorList>
            <consortium name="WormBaseParasite"/>
        </authorList>
    </citation>
    <scope>IDENTIFICATION</scope>
</reference>
<proteinExistence type="predicted"/>
<evidence type="ECO:0000313" key="1">
    <source>
        <dbReference type="Proteomes" id="UP000050741"/>
    </source>
</evidence>